<dbReference type="Gene3D" id="3.40.50.1820">
    <property type="entry name" value="alpha/beta hydrolase"/>
    <property type="match status" value="1"/>
</dbReference>
<sequence length="185" mass="21255">MVICKKAVIIPGNGAGDVFYSNWYGWLNKKLNSINEFTCVLRNMPDPIYARESQWITFMHDELLIDEHTLIIGHSSGACAAVRYAEKFKVYGVVLVSAYASDLGDSIEKQSGYFDRPWRWDMVKANTQWICQFGSIDDPYLPWSEQKLVSESLNAELHEYIDMGHFNQSTCIEIFEVIKKHLLSC</sequence>
<dbReference type="AlphaFoldDB" id="T2MHJ3"/>
<accession>T2MHJ3</accession>
<dbReference type="InterPro" id="IPR010662">
    <property type="entry name" value="RBBP9/YdeN"/>
</dbReference>
<evidence type="ECO:0000313" key="1">
    <source>
        <dbReference type="EMBL" id="CDG71743.1"/>
    </source>
</evidence>
<dbReference type="Pfam" id="PF06821">
    <property type="entry name" value="Ser_hydrolase"/>
    <property type="match status" value="1"/>
</dbReference>
<organism evidence="1">
    <name type="scientific">Hydra vulgaris</name>
    <name type="common">Hydra</name>
    <name type="synonym">Hydra attenuata</name>
    <dbReference type="NCBI Taxonomy" id="6087"/>
    <lineage>
        <taxon>Eukaryota</taxon>
        <taxon>Metazoa</taxon>
        <taxon>Cnidaria</taxon>
        <taxon>Hydrozoa</taxon>
        <taxon>Hydroidolina</taxon>
        <taxon>Anthoathecata</taxon>
        <taxon>Aplanulata</taxon>
        <taxon>Hydridae</taxon>
        <taxon>Hydra</taxon>
    </lineage>
</organism>
<name>T2MHJ3_HYDVU</name>
<dbReference type="InterPro" id="IPR029058">
    <property type="entry name" value="AB_hydrolase_fold"/>
</dbReference>
<dbReference type="SUPFAM" id="SSF53474">
    <property type="entry name" value="alpha/beta-Hydrolases"/>
    <property type="match status" value="1"/>
</dbReference>
<reference evidence="1" key="1">
    <citation type="journal article" date="2013" name="Genome Biol. Evol.">
        <title>Punctuated emergences of genetic and phenotypic innovations in eumetazoan, bilaterian, euteleostome, and hominidae ancestors.</title>
        <authorList>
            <person name="Wenger Y."/>
            <person name="Galliot B."/>
        </authorList>
    </citation>
    <scope>NUCLEOTIDE SEQUENCE</scope>
    <source>
        <tissue evidence="1">Whole animals</tissue>
    </source>
</reference>
<dbReference type="GO" id="GO:0016787">
    <property type="term" value="F:hydrolase activity"/>
    <property type="evidence" value="ECO:0007669"/>
    <property type="project" value="UniProtKB-KW"/>
</dbReference>
<proteinExistence type="evidence at transcript level"/>
<dbReference type="EMBL" id="HAAD01005511">
    <property type="protein sequence ID" value="CDG71743.1"/>
    <property type="molecule type" value="mRNA"/>
</dbReference>
<dbReference type="PANTHER" id="PTHR15394:SF3">
    <property type="entry name" value="SERINE HYDROLASE RBBP9"/>
    <property type="match status" value="1"/>
</dbReference>
<keyword evidence="1" id="KW-0378">Hydrolase</keyword>
<dbReference type="OrthoDB" id="2369073at2759"/>
<dbReference type="PANTHER" id="PTHR15394">
    <property type="entry name" value="SERINE HYDROLASE RBBP9"/>
    <property type="match status" value="1"/>
</dbReference>
<protein>
    <submittedName>
        <fullName evidence="1">Putative hydrolase RBBP9</fullName>
    </submittedName>
</protein>
<gene>
    <name evidence="1" type="primary">RBBP9</name>
</gene>